<evidence type="ECO:0000313" key="3">
    <source>
        <dbReference type="Proteomes" id="UP000614469"/>
    </source>
</evidence>
<accession>A0A8J6NIU0</accession>
<dbReference type="InterPro" id="IPR045443">
    <property type="entry name" value="DUF6504"/>
</dbReference>
<feature type="domain" description="DUF6504" evidence="1">
    <location>
        <begin position="7"/>
        <end position="116"/>
    </location>
</feature>
<evidence type="ECO:0000259" key="1">
    <source>
        <dbReference type="Pfam" id="PF20114"/>
    </source>
</evidence>
<comment type="caution">
    <text evidence="2">The sequence shown here is derived from an EMBL/GenBank/DDBJ whole genome shotgun (WGS) entry which is preliminary data.</text>
</comment>
<sequence length="118" mass="13931">MNLEPIQFIAEQVEVRYDTPPPFEKTPPCPDGFTWREEDFRVVELLSERRDYQRRGRMKRNMSPGHAAAASIKGSWGVGRFFFRVCVEGGRVFEIYYDRESKNVDDRKGSWFLYQELG</sequence>
<evidence type="ECO:0000313" key="2">
    <source>
        <dbReference type="EMBL" id="MBC8335135.1"/>
    </source>
</evidence>
<dbReference type="Proteomes" id="UP000614469">
    <property type="component" value="Unassembled WGS sequence"/>
</dbReference>
<reference evidence="2 3" key="1">
    <citation type="submission" date="2020-08" db="EMBL/GenBank/DDBJ databases">
        <title>Bridging the membrane lipid divide: bacteria of the FCB group superphylum have the potential to synthesize archaeal ether lipids.</title>
        <authorList>
            <person name="Villanueva L."/>
            <person name="Von Meijenfeldt F.A.B."/>
            <person name="Westbye A.B."/>
            <person name="Yadav S."/>
            <person name="Hopmans E.C."/>
            <person name="Dutilh B.E."/>
            <person name="Sinninghe Damste J.S."/>
        </authorList>
    </citation>
    <scope>NUCLEOTIDE SEQUENCE [LARGE SCALE GENOMIC DNA]</scope>
    <source>
        <strain evidence="2">NIOZ-UU36</strain>
    </source>
</reference>
<dbReference type="AlphaFoldDB" id="A0A8J6NIU0"/>
<name>A0A8J6NIU0_9CHLR</name>
<gene>
    <name evidence="2" type="ORF">H8E29_07725</name>
</gene>
<organism evidence="2 3">
    <name type="scientific">Candidatus Desulfolinea nitratireducens</name>
    <dbReference type="NCBI Taxonomy" id="2841698"/>
    <lineage>
        <taxon>Bacteria</taxon>
        <taxon>Bacillati</taxon>
        <taxon>Chloroflexota</taxon>
        <taxon>Anaerolineae</taxon>
        <taxon>Anaerolineales</taxon>
        <taxon>Anaerolineales incertae sedis</taxon>
        <taxon>Candidatus Desulfolinea</taxon>
    </lineage>
</organism>
<dbReference type="Pfam" id="PF20114">
    <property type="entry name" value="DUF6504"/>
    <property type="match status" value="1"/>
</dbReference>
<proteinExistence type="predicted"/>
<dbReference type="EMBL" id="JACNJN010000092">
    <property type="protein sequence ID" value="MBC8335135.1"/>
    <property type="molecule type" value="Genomic_DNA"/>
</dbReference>
<protein>
    <recommendedName>
        <fullName evidence="1">DUF6504 domain-containing protein</fullName>
    </recommendedName>
</protein>